<feature type="compositionally biased region" description="Polar residues" evidence="8">
    <location>
        <begin position="426"/>
        <end position="436"/>
    </location>
</feature>
<proteinExistence type="predicted"/>
<feature type="region of interest" description="Disordered" evidence="8">
    <location>
        <begin position="728"/>
        <end position="751"/>
    </location>
</feature>
<dbReference type="InterPro" id="IPR037377">
    <property type="entry name" value="GTE_bromo"/>
</dbReference>
<dbReference type="RefSeq" id="XP_050942803.1">
    <property type="nucleotide sequence ID" value="XM_051086846.1"/>
</dbReference>
<organism evidence="11 12">
    <name type="scientific">Cucumis melo</name>
    <name type="common">Muskmelon</name>
    <dbReference type="NCBI Taxonomy" id="3656"/>
    <lineage>
        <taxon>Eukaryota</taxon>
        <taxon>Viridiplantae</taxon>
        <taxon>Streptophyta</taxon>
        <taxon>Embryophyta</taxon>
        <taxon>Tracheophyta</taxon>
        <taxon>Spermatophyta</taxon>
        <taxon>Magnoliopsida</taxon>
        <taxon>eudicotyledons</taxon>
        <taxon>Gunneridae</taxon>
        <taxon>Pentapetalae</taxon>
        <taxon>rosids</taxon>
        <taxon>fabids</taxon>
        <taxon>Cucurbitales</taxon>
        <taxon>Cucurbitaceae</taxon>
        <taxon>Benincaseae</taxon>
        <taxon>Cucumis</taxon>
    </lineage>
</organism>
<evidence type="ECO:0000256" key="4">
    <source>
        <dbReference type="ARBA" id="ARBA00023117"/>
    </source>
</evidence>
<dbReference type="Pfam" id="PF17035">
    <property type="entry name" value="BET"/>
    <property type="match status" value="1"/>
</dbReference>
<keyword evidence="11" id="KW-1185">Reference proteome</keyword>
<dbReference type="InterPro" id="IPR001487">
    <property type="entry name" value="Bromodomain"/>
</dbReference>
<dbReference type="SMART" id="SM00297">
    <property type="entry name" value="BROMO"/>
    <property type="match status" value="1"/>
</dbReference>
<evidence type="ECO:0000256" key="5">
    <source>
        <dbReference type="ARBA" id="ARBA00023163"/>
    </source>
</evidence>
<evidence type="ECO:0000256" key="6">
    <source>
        <dbReference type="ARBA" id="ARBA00023242"/>
    </source>
</evidence>
<dbReference type="PANTHER" id="PTHR46136:SF1">
    <property type="entry name" value="TRANSCRIPTION FACTOR GTE11-RELATED"/>
    <property type="match status" value="1"/>
</dbReference>
<feature type="region of interest" description="Disordered" evidence="8">
    <location>
        <begin position="426"/>
        <end position="457"/>
    </location>
</feature>
<dbReference type="PANTHER" id="PTHR46136">
    <property type="entry name" value="TRANSCRIPTION FACTOR GTE8"/>
    <property type="match status" value="1"/>
</dbReference>
<dbReference type="PROSITE" id="PS50014">
    <property type="entry name" value="BROMODOMAIN_2"/>
    <property type="match status" value="1"/>
</dbReference>
<feature type="region of interest" description="Disordered" evidence="8">
    <location>
        <begin position="1"/>
        <end position="37"/>
    </location>
</feature>
<evidence type="ECO:0000313" key="17">
    <source>
        <dbReference type="RefSeq" id="XP_050942804.1"/>
    </source>
</evidence>
<reference evidence="12" key="1">
    <citation type="submission" date="2025-04" db="UniProtKB">
        <authorList>
            <consortium name="RefSeq"/>
        </authorList>
    </citation>
    <scope>IDENTIFICATION</scope>
    <source>
        <tissue evidence="13 14">Stem</tissue>
    </source>
</reference>
<evidence type="ECO:0000256" key="2">
    <source>
        <dbReference type="ARBA" id="ARBA00023015"/>
    </source>
</evidence>
<dbReference type="KEGG" id="cmo:103491771"/>
<evidence type="ECO:0000313" key="14">
    <source>
        <dbReference type="RefSeq" id="XP_050942801.1"/>
    </source>
</evidence>
<dbReference type="PRINTS" id="PR00503">
    <property type="entry name" value="BROMODOMAIN"/>
</dbReference>
<evidence type="ECO:0000256" key="3">
    <source>
        <dbReference type="ARBA" id="ARBA00023054"/>
    </source>
</evidence>
<accession>A0A1S3BP33</accession>
<keyword evidence="3" id="KW-0175">Coiled coil</keyword>
<evidence type="ECO:0000259" key="10">
    <source>
        <dbReference type="PROSITE" id="PS51525"/>
    </source>
</evidence>
<dbReference type="Gene3D" id="1.20.920.10">
    <property type="entry name" value="Bromodomain-like"/>
    <property type="match status" value="1"/>
</dbReference>
<keyword evidence="6" id="KW-0539">Nucleus</keyword>
<dbReference type="RefSeq" id="XP_050942800.1">
    <property type="nucleotide sequence ID" value="XM_051086843.1"/>
</dbReference>
<evidence type="ECO:0000313" key="16">
    <source>
        <dbReference type="RefSeq" id="XP_050942803.1"/>
    </source>
</evidence>
<feature type="compositionally biased region" description="Basic and acidic residues" evidence="8">
    <location>
        <begin position="587"/>
        <end position="625"/>
    </location>
</feature>
<dbReference type="InterPro" id="IPR038336">
    <property type="entry name" value="NET_sf"/>
</dbReference>
<evidence type="ECO:0000313" key="11">
    <source>
        <dbReference type="Proteomes" id="UP001652600"/>
    </source>
</evidence>
<evidence type="ECO:0000259" key="9">
    <source>
        <dbReference type="PROSITE" id="PS50014"/>
    </source>
</evidence>
<dbReference type="PROSITE" id="PS51525">
    <property type="entry name" value="NET"/>
    <property type="match status" value="1"/>
</dbReference>
<evidence type="ECO:0000313" key="15">
    <source>
        <dbReference type="RefSeq" id="XP_050942802.1"/>
    </source>
</evidence>
<name>A0A1S3BP33_CUCME</name>
<keyword evidence="4 7" id="KW-0103">Bromodomain</keyword>
<dbReference type="InterPro" id="IPR027353">
    <property type="entry name" value="NET_dom"/>
</dbReference>
<dbReference type="SMR" id="A0A1S3BP33"/>
<feature type="domain" description="Bromo" evidence="9">
    <location>
        <begin position="197"/>
        <end position="269"/>
    </location>
</feature>
<feature type="region of interest" description="Disordered" evidence="8">
    <location>
        <begin position="134"/>
        <end position="170"/>
    </location>
</feature>
<dbReference type="CDD" id="cd05506">
    <property type="entry name" value="Bromo_plant1"/>
    <property type="match status" value="1"/>
</dbReference>
<dbReference type="AlphaFoldDB" id="A0A1S3BP33"/>
<comment type="subcellular location">
    <subcellularLocation>
        <location evidence="1">Nucleus</location>
    </subcellularLocation>
</comment>
<dbReference type="Proteomes" id="UP001652600">
    <property type="component" value="Chromosome 6"/>
</dbReference>
<dbReference type="Gene3D" id="1.20.1270.220">
    <property type="match status" value="1"/>
</dbReference>
<dbReference type="RefSeq" id="XP_050942801.1">
    <property type="nucleotide sequence ID" value="XM_051086844.1"/>
</dbReference>
<feature type="compositionally biased region" description="Polar residues" evidence="8">
    <location>
        <begin position="540"/>
        <end position="562"/>
    </location>
</feature>
<feature type="region of interest" description="Disordered" evidence="8">
    <location>
        <begin position="473"/>
        <end position="570"/>
    </location>
</feature>
<gene>
    <name evidence="12 13 14 15 16 17" type="primary">LOC103491771</name>
</gene>
<feature type="domain" description="NET" evidence="10">
    <location>
        <begin position="327"/>
        <end position="409"/>
    </location>
</feature>
<feature type="compositionally biased region" description="Basic and acidic residues" evidence="8">
    <location>
        <begin position="633"/>
        <end position="653"/>
    </location>
</feature>
<dbReference type="eggNOG" id="KOG1474">
    <property type="taxonomic scope" value="Eukaryota"/>
</dbReference>
<dbReference type="InterPro" id="IPR052442">
    <property type="entry name" value="Env_Response_Regulator"/>
</dbReference>
<dbReference type="Pfam" id="PF00439">
    <property type="entry name" value="Bromodomain"/>
    <property type="match status" value="1"/>
</dbReference>
<evidence type="ECO:0000313" key="13">
    <source>
        <dbReference type="RefSeq" id="XP_050942800.1"/>
    </source>
</evidence>
<dbReference type="GeneID" id="103491771"/>
<dbReference type="SUPFAM" id="SSF47370">
    <property type="entry name" value="Bromodomain"/>
    <property type="match status" value="1"/>
</dbReference>
<feature type="region of interest" description="Disordered" evidence="8">
    <location>
        <begin position="586"/>
        <end position="653"/>
    </location>
</feature>
<evidence type="ECO:0000256" key="1">
    <source>
        <dbReference type="ARBA" id="ARBA00004123"/>
    </source>
</evidence>
<dbReference type="InterPro" id="IPR036427">
    <property type="entry name" value="Bromodomain-like_sf"/>
</dbReference>
<protein>
    <submittedName>
        <fullName evidence="12 13">Transcription factor GTE8 isoform X1</fullName>
    </submittedName>
</protein>
<feature type="region of interest" description="Disordered" evidence="8">
    <location>
        <begin position="680"/>
        <end position="710"/>
    </location>
</feature>
<evidence type="ECO:0000256" key="8">
    <source>
        <dbReference type="SAM" id="MobiDB-lite"/>
    </source>
</evidence>
<dbReference type="RefSeq" id="XP_050942802.1">
    <property type="nucleotide sequence ID" value="XM_051086845.1"/>
</dbReference>
<evidence type="ECO:0000313" key="12">
    <source>
        <dbReference type="RefSeq" id="XP_008450070.1"/>
    </source>
</evidence>
<sequence length="751" mass="83313">MDMRTEKNITYPERYYGNSSYRTAGESEGSGSSGRIDPEIAASEVSSTPMRRCVSFSSDNREGLRVPTQVLPLTSLLQSERKDLVYRLRKELQQIQTLRKKVELLRTHSFTVSSSSDILSCSNVRNGLSAECIKNTSNPTSGQRKKSNVPSHKKGQGSSRVASDKVGSAAQASVSNTSNATSAILMKQCEQLLKRVMSHQYAWVFNTPVDVVKLNLPDYFTIIKHPMDLGTVKSKLSSGAYSSPLDFLADVRLTFSNAMTYNPPGNDVHVMADVLNSYFDMRWKAIEKKLPKTDGHALAAKSRSREDVDTVKHVPLKKMKVASRSQEVTPIPSKRVMTDEEKLSLGRELESLLGEMPLHIIDFLREQSSGGRECGEDEFEIDIDDLSDDTLFKLRKLLDDHFQEKQKNNASAEPCVIELQMLNDSGVSNSSMQPSKGSGPVDEDLNGGGNEAPVSSCAPMEIERSAMDAIHRNRKCTSSRNSKADSDSSCSENDSDCDKAPSQVHEQVPETIGSEGPIIETTTSDEPFERNQSEGGYEQPEQTSSKPSSTESDCNQDGNYTASEKPVSPERLYRAALLKNRFADTILRAKEKTMTQGDKGDPEKLRREREELELEQRKEKARLQAEAKAAQDAQRRAEAEAAAEAKRKRELDREAARQALLQIEKTVIIDENSQFLEDLEMLRTAPAEQLPSSGDETSPDHSQDGLGSFKFVGSNPLEQLGLFIKADEEDEEIEPNFVSNSIKDVEEGEID</sequence>
<keyword evidence="5" id="KW-0804">Transcription</keyword>
<feature type="compositionally biased region" description="Basic residues" evidence="8">
    <location>
        <begin position="143"/>
        <end position="155"/>
    </location>
</feature>
<dbReference type="RefSeq" id="XP_050942804.1">
    <property type="nucleotide sequence ID" value="XM_051086847.1"/>
</dbReference>
<dbReference type="GO" id="GO:0005634">
    <property type="term" value="C:nucleus"/>
    <property type="evidence" value="ECO:0007669"/>
    <property type="project" value="UniProtKB-SubCell"/>
</dbReference>
<dbReference type="RefSeq" id="XP_008450070.1">
    <property type="nucleotide sequence ID" value="XM_008451848.2"/>
</dbReference>
<evidence type="ECO:0000256" key="7">
    <source>
        <dbReference type="PROSITE-ProRule" id="PRU00035"/>
    </source>
</evidence>
<keyword evidence="2" id="KW-0805">Transcription regulation</keyword>